<dbReference type="GO" id="GO:0033204">
    <property type="term" value="F:ribonuclease P RNA binding"/>
    <property type="evidence" value="ECO:0007669"/>
    <property type="project" value="InterPro"/>
</dbReference>
<dbReference type="GO" id="GO:0001682">
    <property type="term" value="P:tRNA 5'-leader removal"/>
    <property type="evidence" value="ECO:0007669"/>
    <property type="project" value="EnsemblFungi"/>
</dbReference>
<comment type="subcellular location">
    <subcellularLocation>
        <location evidence="1">Nucleus</location>
    </subcellularLocation>
</comment>
<dbReference type="Gene3D" id="2.30.30.210">
    <property type="entry name" value="Ribonuclease P/MRP, subunit p29"/>
    <property type="match status" value="1"/>
</dbReference>
<dbReference type="PIRSF" id="PIRSF027081">
    <property type="entry name" value="RNase_P/MRP_p29_subunit"/>
    <property type="match status" value="1"/>
</dbReference>
<keyword evidence="3" id="KW-0539">Nucleus</keyword>
<evidence type="ECO:0000256" key="2">
    <source>
        <dbReference type="ARBA" id="ARBA00006181"/>
    </source>
</evidence>
<dbReference type="GO" id="GO:0000460">
    <property type="term" value="P:maturation of 5.8S rRNA"/>
    <property type="evidence" value="ECO:0007669"/>
    <property type="project" value="EnsemblFungi"/>
</dbReference>
<accession>A0A1G4JA56</accession>
<reference evidence="5" key="1">
    <citation type="submission" date="2016-03" db="EMBL/GenBank/DDBJ databases">
        <authorList>
            <person name="Devillers H."/>
        </authorList>
    </citation>
    <scope>NUCLEOTIDE SEQUENCE [LARGE SCALE GENOMIC DNA]</scope>
</reference>
<evidence type="ECO:0000256" key="1">
    <source>
        <dbReference type="ARBA" id="ARBA00004123"/>
    </source>
</evidence>
<dbReference type="GO" id="GO:0000172">
    <property type="term" value="C:ribonuclease MRP complex"/>
    <property type="evidence" value="ECO:0007669"/>
    <property type="project" value="EnsemblFungi"/>
</dbReference>
<evidence type="ECO:0000256" key="3">
    <source>
        <dbReference type="PIRNR" id="PIRNR027081"/>
    </source>
</evidence>
<dbReference type="SMART" id="SM00538">
    <property type="entry name" value="POP4"/>
    <property type="match status" value="1"/>
</dbReference>
<dbReference type="InterPro" id="IPR023534">
    <property type="entry name" value="Rof/RNase_P-like"/>
</dbReference>
<dbReference type="PANTHER" id="PTHR13348:SF0">
    <property type="entry name" value="RIBONUCLEASE P PROTEIN SUBUNIT P29"/>
    <property type="match status" value="1"/>
</dbReference>
<evidence type="ECO:0000313" key="5">
    <source>
        <dbReference type="Proteomes" id="UP000190274"/>
    </source>
</evidence>
<evidence type="ECO:0000313" key="4">
    <source>
        <dbReference type="EMBL" id="SCU86914.1"/>
    </source>
</evidence>
<dbReference type="GO" id="GO:0042134">
    <property type="term" value="F:rRNA primary transcript binding"/>
    <property type="evidence" value="ECO:0007669"/>
    <property type="project" value="EnsemblFungi"/>
</dbReference>
<gene>
    <name evidence="4" type="ORF">LADA_0E00980G</name>
</gene>
<comment type="similarity">
    <text evidence="2">Belongs to the eukaryotic/archaeal RNase P protein component 1 family.</text>
</comment>
<dbReference type="InterPro" id="IPR016848">
    <property type="entry name" value="RNase_P/MRP_Rpp29-subunit"/>
</dbReference>
<dbReference type="GO" id="GO:0000294">
    <property type="term" value="P:nuclear-transcribed mRNA catabolic process, RNase MRP-dependent"/>
    <property type="evidence" value="ECO:0007669"/>
    <property type="project" value="EnsemblFungi"/>
</dbReference>
<dbReference type="SUPFAM" id="SSF101744">
    <property type="entry name" value="Rof/RNase P subunit-like"/>
    <property type="match status" value="1"/>
</dbReference>
<dbReference type="Proteomes" id="UP000190274">
    <property type="component" value="Chromosome E"/>
</dbReference>
<dbReference type="GO" id="GO:0000171">
    <property type="term" value="F:ribonuclease MRP activity"/>
    <property type="evidence" value="ECO:0007669"/>
    <property type="project" value="EnsemblFungi"/>
</dbReference>
<dbReference type="OrthoDB" id="124041at2759"/>
<dbReference type="InterPro" id="IPR002730">
    <property type="entry name" value="Rpp29/RNP1"/>
</dbReference>
<dbReference type="EMBL" id="LT598455">
    <property type="protein sequence ID" value="SCU86914.1"/>
    <property type="molecule type" value="Genomic_DNA"/>
</dbReference>
<dbReference type="AlphaFoldDB" id="A0A1G4JA56"/>
<proteinExistence type="inferred from homology"/>
<dbReference type="GO" id="GO:0004526">
    <property type="term" value="F:ribonuclease P activity"/>
    <property type="evidence" value="ECO:0007669"/>
    <property type="project" value="EnsemblFungi"/>
</dbReference>
<dbReference type="GO" id="GO:0005655">
    <property type="term" value="C:nucleolar ribonuclease P complex"/>
    <property type="evidence" value="ECO:0007669"/>
    <property type="project" value="EnsemblFungi"/>
</dbReference>
<dbReference type="PANTHER" id="PTHR13348">
    <property type="entry name" value="RIBONUCLEASE P SUBUNIT P29"/>
    <property type="match status" value="1"/>
</dbReference>
<keyword evidence="3" id="KW-0819">tRNA processing</keyword>
<name>A0A1G4JA56_9SACH</name>
<dbReference type="GO" id="GO:0034965">
    <property type="term" value="P:intronic box C/D snoRNA processing"/>
    <property type="evidence" value="ECO:0007669"/>
    <property type="project" value="EnsemblFungi"/>
</dbReference>
<dbReference type="InterPro" id="IPR036980">
    <property type="entry name" value="RNase_P/MRP_Rpp29_sf"/>
</dbReference>
<dbReference type="STRING" id="1266660.A0A1G4JA56"/>
<keyword evidence="5" id="KW-1185">Reference proteome</keyword>
<dbReference type="Pfam" id="PF01868">
    <property type="entry name" value="RNase_P-MRP_p29"/>
    <property type="match status" value="1"/>
</dbReference>
<organism evidence="4 5">
    <name type="scientific">Lachancea dasiensis</name>
    <dbReference type="NCBI Taxonomy" id="1072105"/>
    <lineage>
        <taxon>Eukaryota</taxon>
        <taxon>Fungi</taxon>
        <taxon>Dikarya</taxon>
        <taxon>Ascomycota</taxon>
        <taxon>Saccharomycotina</taxon>
        <taxon>Saccharomycetes</taxon>
        <taxon>Saccharomycetales</taxon>
        <taxon>Saccharomycetaceae</taxon>
        <taxon>Lachancea</taxon>
    </lineage>
</organism>
<sequence>MNSGPSFITECILNRSAPNAHKLMEESRLQETLLLLPTDGGVASKLKMAKGKKMNLLTEVHHKSAPHRGYREINKNAKSSLNEYITSSRQASREARRIASELDLKTRQGLYDHLEKHHQEIYKSLPRYDRFLPMHQELWVNYARELLNIPANVQSASKLNINGSNALVKLSMADYNGCLLTVSKSKNANLCGTAGIVIWDSQKSFIIVRRGTLVDEIKCIPKKATVFTFEIPVNDEEALQYTILGDRFKYRSSDRAGRKFKSRRCDDMLYYIQK</sequence>
<protein>
    <recommendedName>
        <fullName evidence="3">Ribonuclease P protein subunit</fullName>
    </recommendedName>
</protein>